<dbReference type="InterPro" id="IPR050595">
    <property type="entry name" value="Bact_response_regulator"/>
</dbReference>
<keyword evidence="1 4" id="KW-0597">Phosphoprotein</keyword>
<evidence type="ECO:0000256" key="1">
    <source>
        <dbReference type="ARBA" id="ARBA00022553"/>
    </source>
</evidence>
<dbReference type="EMBL" id="CP039690">
    <property type="protein sequence ID" value="QCI65429.1"/>
    <property type="molecule type" value="Genomic_DNA"/>
</dbReference>
<dbReference type="KEGG" id="pstg:E8M01_15155"/>
<accession>A0A4D7AWF6</accession>
<dbReference type="PANTHER" id="PTHR44591:SF3">
    <property type="entry name" value="RESPONSE REGULATORY DOMAIN-CONTAINING PROTEIN"/>
    <property type="match status" value="1"/>
</dbReference>
<dbReference type="GO" id="GO:0000160">
    <property type="term" value="P:phosphorelay signal transduction system"/>
    <property type="evidence" value="ECO:0007669"/>
    <property type="project" value="InterPro"/>
</dbReference>
<dbReference type="InterPro" id="IPR001789">
    <property type="entry name" value="Sig_transdc_resp-reg_receiver"/>
</dbReference>
<dbReference type="InterPro" id="IPR011006">
    <property type="entry name" value="CheY-like_superfamily"/>
</dbReference>
<evidence type="ECO:0000256" key="2">
    <source>
        <dbReference type="ARBA" id="ARBA00023015"/>
    </source>
</evidence>
<protein>
    <submittedName>
        <fullName evidence="6">Response regulator</fullName>
    </submittedName>
</protein>
<dbReference type="Proteomes" id="UP000298781">
    <property type="component" value="Chromosome"/>
</dbReference>
<dbReference type="AlphaFoldDB" id="A0A4D7AWF6"/>
<dbReference type="SMART" id="SM00448">
    <property type="entry name" value="REC"/>
    <property type="match status" value="1"/>
</dbReference>
<evidence type="ECO:0000259" key="5">
    <source>
        <dbReference type="PROSITE" id="PS50110"/>
    </source>
</evidence>
<name>A0A4D7AWF6_9HYPH</name>
<feature type="modified residue" description="4-aspartylphosphate" evidence="4">
    <location>
        <position position="80"/>
    </location>
</feature>
<organism evidence="6 7">
    <name type="scientific">Phreatobacter stygius</name>
    <dbReference type="NCBI Taxonomy" id="1940610"/>
    <lineage>
        <taxon>Bacteria</taxon>
        <taxon>Pseudomonadati</taxon>
        <taxon>Pseudomonadota</taxon>
        <taxon>Alphaproteobacteria</taxon>
        <taxon>Hyphomicrobiales</taxon>
        <taxon>Phreatobacteraceae</taxon>
        <taxon>Phreatobacter</taxon>
    </lineage>
</organism>
<evidence type="ECO:0000313" key="7">
    <source>
        <dbReference type="Proteomes" id="UP000298781"/>
    </source>
</evidence>
<dbReference type="Pfam" id="PF00072">
    <property type="entry name" value="Response_reg"/>
    <property type="match status" value="1"/>
</dbReference>
<dbReference type="PANTHER" id="PTHR44591">
    <property type="entry name" value="STRESS RESPONSE REGULATOR PROTEIN 1"/>
    <property type="match status" value="1"/>
</dbReference>
<evidence type="ECO:0000256" key="4">
    <source>
        <dbReference type="PROSITE-ProRule" id="PRU00169"/>
    </source>
</evidence>
<keyword evidence="7" id="KW-1185">Reference proteome</keyword>
<evidence type="ECO:0000256" key="3">
    <source>
        <dbReference type="ARBA" id="ARBA00023163"/>
    </source>
</evidence>
<dbReference type="OrthoDB" id="9786548at2"/>
<sequence>MVRPLSASVGADRMNGLMSKKVEQLLSSVDVLVVDDNQFMRKVVRNILNNIGIKTVHEAADGLAGLEYIRLHAPDIVILDWEMPMLNGAEMLRIVRNPATFPMPDVPIIMLTSHLERWRVVEANRLGVHEFVAKPISGKALLERIVSIIARPRPMVHLDGYYGPEPRKLVIEPRLRARKVPEAANIA</sequence>
<proteinExistence type="predicted"/>
<evidence type="ECO:0000313" key="6">
    <source>
        <dbReference type="EMBL" id="QCI65429.1"/>
    </source>
</evidence>
<feature type="domain" description="Response regulatory" evidence="5">
    <location>
        <begin position="30"/>
        <end position="149"/>
    </location>
</feature>
<dbReference type="PROSITE" id="PS50110">
    <property type="entry name" value="RESPONSE_REGULATORY"/>
    <property type="match status" value="1"/>
</dbReference>
<keyword evidence="3" id="KW-0804">Transcription</keyword>
<keyword evidence="2" id="KW-0805">Transcription regulation</keyword>
<dbReference type="Gene3D" id="3.40.50.2300">
    <property type="match status" value="1"/>
</dbReference>
<dbReference type="SUPFAM" id="SSF52172">
    <property type="entry name" value="CheY-like"/>
    <property type="match status" value="1"/>
</dbReference>
<gene>
    <name evidence="6" type="ORF">E8M01_15155</name>
</gene>
<reference evidence="6 7" key="1">
    <citation type="submission" date="2019-04" db="EMBL/GenBank/DDBJ databases">
        <title>Phreatobacter aquaticus sp. nov.</title>
        <authorList>
            <person name="Choi A."/>
        </authorList>
    </citation>
    <scope>NUCLEOTIDE SEQUENCE [LARGE SCALE GENOMIC DNA]</scope>
    <source>
        <strain evidence="6 7">KCTC 52518</strain>
    </source>
</reference>